<dbReference type="AlphaFoldDB" id="A0A2R5GA07"/>
<dbReference type="GO" id="GO:0003676">
    <property type="term" value="F:nucleic acid binding"/>
    <property type="evidence" value="ECO:0007669"/>
    <property type="project" value="InterPro"/>
</dbReference>
<dbReference type="Proteomes" id="UP000241890">
    <property type="component" value="Unassembled WGS sequence"/>
</dbReference>
<dbReference type="SUPFAM" id="SSF53335">
    <property type="entry name" value="S-adenosyl-L-methionine-dependent methyltransferases"/>
    <property type="match status" value="1"/>
</dbReference>
<reference evidence="2 3" key="1">
    <citation type="submission" date="2017-12" db="EMBL/GenBank/DDBJ databases">
        <title>Sequencing, de novo assembly and annotation of complete genome of a new Thraustochytrid species, strain FCC1311.</title>
        <authorList>
            <person name="Sedici K."/>
            <person name="Godart F."/>
            <person name="Aiese Cigliano R."/>
            <person name="Sanseverino W."/>
            <person name="Barakat M."/>
            <person name="Ortet P."/>
            <person name="Marechal E."/>
            <person name="Cagnac O."/>
            <person name="Amato A."/>
        </authorList>
    </citation>
    <scope>NUCLEOTIDE SEQUENCE [LARGE SCALE GENOMIC DNA]</scope>
</reference>
<keyword evidence="3" id="KW-1185">Reference proteome</keyword>
<evidence type="ECO:0000313" key="3">
    <source>
        <dbReference type="Proteomes" id="UP000241890"/>
    </source>
</evidence>
<dbReference type="EMBL" id="BEYU01000028">
    <property type="protein sequence ID" value="GBG27129.1"/>
    <property type="molecule type" value="Genomic_DNA"/>
</dbReference>
<organism evidence="2 3">
    <name type="scientific">Hondaea fermentalgiana</name>
    <dbReference type="NCBI Taxonomy" id="2315210"/>
    <lineage>
        <taxon>Eukaryota</taxon>
        <taxon>Sar</taxon>
        <taxon>Stramenopiles</taxon>
        <taxon>Bigyra</taxon>
        <taxon>Labyrinthulomycetes</taxon>
        <taxon>Thraustochytrida</taxon>
        <taxon>Thraustochytriidae</taxon>
        <taxon>Hondaea</taxon>
    </lineage>
</organism>
<dbReference type="OrthoDB" id="203687at2759"/>
<dbReference type="PROSITE" id="PS00092">
    <property type="entry name" value="N6_MTASE"/>
    <property type="match status" value="1"/>
</dbReference>
<dbReference type="PANTHER" id="PTHR39444:SF3">
    <property type="entry name" value="SITE-SPECIFIC DNA-METHYLTRANSFERASE (ADENINE-SPECIFIC)"/>
    <property type="match status" value="1"/>
</dbReference>
<feature type="region of interest" description="Disordered" evidence="1">
    <location>
        <begin position="1"/>
        <end position="42"/>
    </location>
</feature>
<dbReference type="GO" id="GO:0008168">
    <property type="term" value="F:methyltransferase activity"/>
    <property type="evidence" value="ECO:0007669"/>
    <property type="project" value="InterPro"/>
</dbReference>
<sequence length="287" mass="32195">MKSKKMNKNSYSSSIHHHHPVKTSTPSSANTFPFPTDESDHCETPKEAFQDLAALLDAVATKLQKSRADLKIYDPYYCAGRSARTLGLLGFDNVYNRCEDFYKMIETNSTPEFDVVVTNPPFSGDHMERIIQWAASTGKPFFLLMPNFVYTKPYYADACGDKQPRLLVPLARGRYKFLPPAWVSAAEGSTSIAKGKTATSPFLAFWYCWAEHIDAAGASCGSLHVVLTPPRREEDFYKNQGLLLCAGPDALPQEVRGELDTARKRPSPKIRKKIAQLRQTMRTAFSR</sequence>
<gene>
    <name evidence="2" type="ORF">FCC1311_033522</name>
</gene>
<evidence type="ECO:0000256" key="1">
    <source>
        <dbReference type="SAM" id="MobiDB-lite"/>
    </source>
</evidence>
<feature type="compositionally biased region" description="Polar residues" evidence="1">
    <location>
        <begin position="22"/>
        <end position="33"/>
    </location>
</feature>
<protein>
    <submittedName>
        <fullName evidence="2">Uncharacterized protein</fullName>
    </submittedName>
</protein>
<dbReference type="PANTHER" id="PTHR39444">
    <property type="entry name" value="SITE-SPECIFIC DNA-METHYLTRANSFERASE (ADENINE-SPECIFIC)"/>
    <property type="match status" value="1"/>
</dbReference>
<dbReference type="InParanoid" id="A0A2R5GA07"/>
<dbReference type="InterPro" id="IPR002052">
    <property type="entry name" value="DNA_methylase_N6_adenine_CS"/>
</dbReference>
<accession>A0A2R5GA07</accession>
<comment type="caution">
    <text evidence="2">The sequence shown here is derived from an EMBL/GenBank/DDBJ whole genome shotgun (WGS) entry which is preliminary data.</text>
</comment>
<evidence type="ECO:0000313" key="2">
    <source>
        <dbReference type="EMBL" id="GBG27129.1"/>
    </source>
</evidence>
<dbReference type="InterPro" id="IPR029063">
    <property type="entry name" value="SAM-dependent_MTases_sf"/>
</dbReference>
<proteinExistence type="predicted"/>
<dbReference type="GO" id="GO:0032259">
    <property type="term" value="P:methylation"/>
    <property type="evidence" value="ECO:0007669"/>
    <property type="project" value="InterPro"/>
</dbReference>
<name>A0A2R5GA07_9STRA</name>